<gene>
    <name evidence="3" type="ORF">ABH943_008412</name>
</gene>
<organism evidence="3 4">
    <name type="scientific">Caballeronia udeis</name>
    <dbReference type="NCBI Taxonomy" id="1232866"/>
    <lineage>
        <taxon>Bacteria</taxon>
        <taxon>Pseudomonadati</taxon>
        <taxon>Pseudomonadota</taxon>
        <taxon>Betaproteobacteria</taxon>
        <taxon>Burkholderiales</taxon>
        <taxon>Burkholderiaceae</taxon>
        <taxon>Caballeronia</taxon>
    </lineage>
</organism>
<sequence>MRVLRKIARIIVVLALVPADVAYAGTPLQQDGGAEKAAATSLPASSADVSSDVSAVSLNNPINVLPPPEKRGLNGPAAAKVLNPTE</sequence>
<protein>
    <submittedName>
        <fullName evidence="3">Uncharacterized protein</fullName>
    </submittedName>
</protein>
<proteinExistence type="predicted"/>
<dbReference type="EMBL" id="JBIYDN010000049">
    <property type="protein sequence ID" value="MFK4448368.1"/>
    <property type="molecule type" value="Genomic_DNA"/>
</dbReference>
<accession>A0ABW8MXB2</accession>
<dbReference type="Proteomes" id="UP001620514">
    <property type="component" value="Unassembled WGS sequence"/>
</dbReference>
<feature type="signal peptide" evidence="2">
    <location>
        <begin position="1"/>
        <end position="24"/>
    </location>
</feature>
<evidence type="ECO:0000256" key="1">
    <source>
        <dbReference type="SAM" id="MobiDB-lite"/>
    </source>
</evidence>
<reference evidence="3 4" key="1">
    <citation type="submission" date="2024-10" db="EMBL/GenBank/DDBJ databases">
        <authorList>
            <person name="Deangelis K."/>
            <person name="Huntemann M."/>
            <person name="Clum A."/>
            <person name="Wang J."/>
            <person name="Palaniappan K."/>
            <person name="Ritter S."/>
            <person name="Chen I.-M."/>
            <person name="Stamatis D."/>
            <person name="Reddy T."/>
            <person name="O'Malley R."/>
            <person name="Daum C."/>
            <person name="Ng V."/>
            <person name="Ivanova N."/>
            <person name="Kyrpides N."/>
            <person name="Woyke T."/>
        </authorList>
    </citation>
    <scope>NUCLEOTIDE SEQUENCE [LARGE SCALE GENOMIC DNA]</scope>
    <source>
        <strain evidence="3 4">GAS97</strain>
    </source>
</reference>
<keyword evidence="4" id="KW-1185">Reference proteome</keyword>
<evidence type="ECO:0000256" key="2">
    <source>
        <dbReference type="SAM" id="SignalP"/>
    </source>
</evidence>
<evidence type="ECO:0000313" key="3">
    <source>
        <dbReference type="EMBL" id="MFK4448368.1"/>
    </source>
</evidence>
<feature type="chain" id="PRO_5046992695" evidence="2">
    <location>
        <begin position="25"/>
        <end position="86"/>
    </location>
</feature>
<keyword evidence="2" id="KW-0732">Signal</keyword>
<reference evidence="3 4" key="2">
    <citation type="submission" date="2024-11" db="EMBL/GenBank/DDBJ databases">
        <title>Using genomics to understand microbial adaptation to soil warming.</title>
        <authorList>
            <person name="Deangelis K.M. PhD."/>
        </authorList>
    </citation>
    <scope>NUCLEOTIDE SEQUENCE [LARGE SCALE GENOMIC DNA]</scope>
    <source>
        <strain evidence="3 4">GAS97</strain>
    </source>
</reference>
<name>A0ABW8MXB2_9BURK</name>
<evidence type="ECO:0000313" key="4">
    <source>
        <dbReference type="Proteomes" id="UP001620514"/>
    </source>
</evidence>
<feature type="region of interest" description="Disordered" evidence="1">
    <location>
        <begin position="66"/>
        <end position="86"/>
    </location>
</feature>
<comment type="caution">
    <text evidence="3">The sequence shown here is derived from an EMBL/GenBank/DDBJ whole genome shotgun (WGS) entry which is preliminary data.</text>
</comment>